<organism evidence="1 2">
    <name type="scientific">Klebsormidium nitens</name>
    <name type="common">Green alga</name>
    <name type="synonym">Ulothrix nitens</name>
    <dbReference type="NCBI Taxonomy" id="105231"/>
    <lineage>
        <taxon>Eukaryota</taxon>
        <taxon>Viridiplantae</taxon>
        <taxon>Streptophyta</taxon>
        <taxon>Klebsormidiophyceae</taxon>
        <taxon>Klebsormidiales</taxon>
        <taxon>Klebsormidiaceae</taxon>
        <taxon>Klebsormidium</taxon>
    </lineage>
</organism>
<proteinExistence type="predicted"/>
<gene>
    <name evidence="1" type="ORF">KFL_005560040</name>
</gene>
<evidence type="ECO:0008006" key="3">
    <source>
        <dbReference type="Google" id="ProtNLM"/>
    </source>
</evidence>
<sequence>MRTKTTAKRSLDLELKHFDKRHKVEPQTLRIDGDLFSLSALQRTLQDLQCVFCKEFSGGPIMRLDCSNPECSALQYFCRSHMETPSFRCDICWCCRRGGCRAADDHGVTKLFKRTLYTTCEKEGCLQLIIADDSETHLQNECTANFTTCAEMGCNKRYLVKDGHTCDSVVCGLCEEVPGFGRVGCVWRGNRRDLARHECAFRTPEAAAQMMLDFARSVSTRVHSLEADARSLRAEINIVDDDVDLDLDYSDDD</sequence>
<dbReference type="AlphaFoldDB" id="A0A1Y1IFW3"/>
<dbReference type="EMBL" id="DF237505">
    <property type="protein sequence ID" value="GAQ89725.1"/>
    <property type="molecule type" value="Genomic_DNA"/>
</dbReference>
<dbReference type="Proteomes" id="UP000054558">
    <property type="component" value="Unassembled WGS sequence"/>
</dbReference>
<evidence type="ECO:0000313" key="1">
    <source>
        <dbReference type="EMBL" id="GAQ89725.1"/>
    </source>
</evidence>
<reference evidence="1 2" key="1">
    <citation type="journal article" date="2014" name="Nat. Commun.">
        <title>Klebsormidium flaccidum genome reveals primary factors for plant terrestrial adaptation.</title>
        <authorList>
            <person name="Hori K."/>
            <person name="Maruyama F."/>
            <person name="Fujisawa T."/>
            <person name="Togashi T."/>
            <person name="Yamamoto N."/>
            <person name="Seo M."/>
            <person name="Sato S."/>
            <person name="Yamada T."/>
            <person name="Mori H."/>
            <person name="Tajima N."/>
            <person name="Moriyama T."/>
            <person name="Ikeuchi M."/>
            <person name="Watanabe M."/>
            <person name="Wada H."/>
            <person name="Kobayashi K."/>
            <person name="Saito M."/>
            <person name="Masuda T."/>
            <person name="Sasaki-Sekimoto Y."/>
            <person name="Mashiguchi K."/>
            <person name="Awai K."/>
            <person name="Shimojima M."/>
            <person name="Masuda S."/>
            <person name="Iwai M."/>
            <person name="Nobusawa T."/>
            <person name="Narise T."/>
            <person name="Kondo S."/>
            <person name="Saito H."/>
            <person name="Sato R."/>
            <person name="Murakawa M."/>
            <person name="Ihara Y."/>
            <person name="Oshima-Yamada Y."/>
            <person name="Ohtaka K."/>
            <person name="Satoh M."/>
            <person name="Sonobe K."/>
            <person name="Ishii M."/>
            <person name="Ohtani R."/>
            <person name="Kanamori-Sato M."/>
            <person name="Honoki R."/>
            <person name="Miyazaki D."/>
            <person name="Mochizuki H."/>
            <person name="Umetsu J."/>
            <person name="Higashi K."/>
            <person name="Shibata D."/>
            <person name="Kamiya Y."/>
            <person name="Sato N."/>
            <person name="Nakamura Y."/>
            <person name="Tabata S."/>
            <person name="Ida S."/>
            <person name="Kurokawa K."/>
            <person name="Ohta H."/>
        </authorList>
    </citation>
    <scope>NUCLEOTIDE SEQUENCE [LARGE SCALE GENOMIC DNA]</scope>
    <source>
        <strain evidence="1 2">NIES-2285</strain>
    </source>
</reference>
<keyword evidence="2" id="KW-1185">Reference proteome</keyword>
<protein>
    <recommendedName>
        <fullName evidence="3">TRAF-type domain-containing protein</fullName>
    </recommendedName>
</protein>
<evidence type="ECO:0000313" key="2">
    <source>
        <dbReference type="Proteomes" id="UP000054558"/>
    </source>
</evidence>
<name>A0A1Y1IFW3_KLENI</name>
<accession>A0A1Y1IFW3</accession>